<proteinExistence type="inferred from homology"/>
<protein>
    <recommendedName>
        <fullName evidence="8">Arginase</fullName>
    </recommendedName>
</protein>
<evidence type="ECO:0000256" key="4">
    <source>
        <dbReference type="ARBA" id="ARBA00023211"/>
    </source>
</evidence>
<keyword evidence="3" id="KW-0369">Histidine metabolism</keyword>
<keyword evidence="1" id="KW-0479">Metal-binding</keyword>
<dbReference type="RefSeq" id="WP_069835838.1">
    <property type="nucleotide sequence ID" value="NZ_MDGQ01000005.1"/>
</dbReference>
<organism evidence="6 7">
    <name type="scientific">Roseivirga misakiensis</name>
    <dbReference type="NCBI Taxonomy" id="1563681"/>
    <lineage>
        <taxon>Bacteria</taxon>
        <taxon>Pseudomonadati</taxon>
        <taxon>Bacteroidota</taxon>
        <taxon>Cytophagia</taxon>
        <taxon>Cytophagales</taxon>
        <taxon>Roseivirgaceae</taxon>
        <taxon>Roseivirga</taxon>
    </lineage>
</organism>
<dbReference type="AlphaFoldDB" id="A0A1E5SYX5"/>
<evidence type="ECO:0000313" key="7">
    <source>
        <dbReference type="Proteomes" id="UP000095552"/>
    </source>
</evidence>
<name>A0A1E5SYX5_9BACT</name>
<evidence type="ECO:0008006" key="8">
    <source>
        <dbReference type="Google" id="ProtNLM"/>
    </source>
</evidence>
<comment type="similarity">
    <text evidence="5">Belongs to the arginase family.</text>
</comment>
<evidence type="ECO:0000256" key="5">
    <source>
        <dbReference type="PROSITE-ProRule" id="PRU00742"/>
    </source>
</evidence>
<dbReference type="GO" id="GO:0008783">
    <property type="term" value="F:agmatinase activity"/>
    <property type="evidence" value="ECO:0007669"/>
    <property type="project" value="TreeGrafter"/>
</dbReference>
<comment type="caution">
    <text evidence="6">The sequence shown here is derived from an EMBL/GenBank/DDBJ whole genome shotgun (WGS) entry which is preliminary data.</text>
</comment>
<dbReference type="PANTHER" id="PTHR11358">
    <property type="entry name" value="ARGINASE/AGMATINASE"/>
    <property type="match status" value="1"/>
</dbReference>
<sequence>MSLKSLTYSELAKIVNHRTGEIKLGEQVLTLDSSDLSELDAIKAKGVKFCLLGIPESIGVIGNGGKTGTENAWWTFLNAFLNIQSNRFLSGEAFVVLGEVDVRKLQVDLDQTDTNEARLLCERVDEMVYPIITAIVKSGLIPIVIGGGHNNAYPLLKGVAMGLNLNDGMNAINLDAHADFRSLEGRHSGNGFSYAKQHGFLNNYSAFGLHQSYNSESLLKSMDETGGVDYTFLEDIEDFEASLNETIASYKNQGSWGVEVDMDAIKMIPSSAISPSGVTLEQARFFVRKCAENLMVKYLHLPEAAPTNSLEERMVGKALSYLVADFAKAYLQKKKVS</sequence>
<dbReference type="PANTHER" id="PTHR11358:SF35">
    <property type="entry name" value="FORMIMIDOYLGLUTAMASE"/>
    <property type="match status" value="1"/>
</dbReference>
<gene>
    <name evidence="6" type="ORF">BFP71_12685</name>
</gene>
<evidence type="ECO:0000256" key="3">
    <source>
        <dbReference type="ARBA" id="ARBA00022808"/>
    </source>
</evidence>
<dbReference type="CDD" id="cd09988">
    <property type="entry name" value="Formimidoylglutamase"/>
    <property type="match status" value="1"/>
</dbReference>
<dbReference type="Pfam" id="PF00491">
    <property type="entry name" value="Arginase"/>
    <property type="match status" value="1"/>
</dbReference>
<keyword evidence="2" id="KW-0378">Hydrolase</keyword>
<evidence type="ECO:0000313" key="6">
    <source>
        <dbReference type="EMBL" id="OEK04333.1"/>
    </source>
</evidence>
<dbReference type="OrthoDB" id="9788689at2"/>
<dbReference type="GO" id="GO:0006547">
    <property type="term" value="P:L-histidine metabolic process"/>
    <property type="evidence" value="ECO:0007669"/>
    <property type="project" value="UniProtKB-KW"/>
</dbReference>
<dbReference type="EMBL" id="MDGQ01000005">
    <property type="protein sequence ID" value="OEK04333.1"/>
    <property type="molecule type" value="Genomic_DNA"/>
</dbReference>
<keyword evidence="7" id="KW-1185">Reference proteome</keyword>
<dbReference type="Gene3D" id="3.40.800.10">
    <property type="entry name" value="Ureohydrolase domain"/>
    <property type="match status" value="1"/>
</dbReference>
<evidence type="ECO:0000256" key="1">
    <source>
        <dbReference type="ARBA" id="ARBA00022723"/>
    </source>
</evidence>
<dbReference type="PROSITE" id="PS51409">
    <property type="entry name" value="ARGINASE_2"/>
    <property type="match status" value="1"/>
</dbReference>
<dbReference type="GO" id="GO:0046872">
    <property type="term" value="F:metal ion binding"/>
    <property type="evidence" value="ECO:0007669"/>
    <property type="project" value="UniProtKB-KW"/>
</dbReference>
<evidence type="ECO:0000256" key="2">
    <source>
        <dbReference type="ARBA" id="ARBA00022801"/>
    </source>
</evidence>
<dbReference type="SUPFAM" id="SSF52768">
    <property type="entry name" value="Arginase/deacetylase"/>
    <property type="match status" value="1"/>
</dbReference>
<dbReference type="Proteomes" id="UP000095552">
    <property type="component" value="Unassembled WGS sequence"/>
</dbReference>
<dbReference type="InterPro" id="IPR023696">
    <property type="entry name" value="Ureohydrolase_dom_sf"/>
</dbReference>
<reference evidence="6" key="1">
    <citation type="submission" date="2016-08" db="EMBL/GenBank/DDBJ databases">
        <title>Draft genome of Fabibacter sp. strain SK-8.</title>
        <authorList>
            <person name="Wong S.-K."/>
            <person name="Hamasaki K."/>
            <person name="Yoshizawa S."/>
        </authorList>
    </citation>
    <scope>NUCLEOTIDE SEQUENCE [LARGE SCALE GENOMIC DNA]</scope>
    <source>
        <strain evidence="6">SK-8</strain>
    </source>
</reference>
<keyword evidence="4" id="KW-0464">Manganese</keyword>
<dbReference type="InterPro" id="IPR006035">
    <property type="entry name" value="Ureohydrolase"/>
</dbReference>
<dbReference type="GO" id="GO:0033389">
    <property type="term" value="P:putrescine biosynthetic process from arginine, via agmatine"/>
    <property type="evidence" value="ECO:0007669"/>
    <property type="project" value="TreeGrafter"/>
</dbReference>
<dbReference type="STRING" id="1563681.BFP71_12685"/>
<accession>A0A1E5SYX5</accession>